<dbReference type="InterPro" id="IPR037066">
    <property type="entry name" value="Plug_dom_sf"/>
</dbReference>
<evidence type="ECO:0000313" key="13">
    <source>
        <dbReference type="EMBL" id="RAJ83128.1"/>
    </source>
</evidence>
<evidence type="ECO:0000256" key="1">
    <source>
        <dbReference type="ARBA" id="ARBA00004571"/>
    </source>
</evidence>
<accession>A0A327WAP3</accession>
<dbReference type="Pfam" id="PF00593">
    <property type="entry name" value="TonB_dep_Rec_b-barrel"/>
    <property type="match status" value="1"/>
</dbReference>
<sequence length="1038" mass="113195">MRKLLLVVAGILLLASSLLAQNPRTVAGRVTDETGALLQGVTVSYPGGKTGTVTNAKGEFTLTLPTGIKQLRISMVGYETKLVPITGENLQVTLGLDSKSISEVVVVGYGTQRKTEVTGSISSVKGSAIAEMPIQSFEAGLGGRATGVQISVPNGVVNNPPVFRIRGVNSLSLSAYPLIIIDGIPTFTGDQGATNAPLNPLASVNPADIASIEIAKDAAATAIYGSRAASGVVFITTKKGKLGKAKFNYDGWVGWTSPTRLPKLLNAKQYIEIKNEGLLNKDPAATNLYVPNTDANGNMIDQNWYDIVYRSSGFSQSHSFNASGATENTNYYLSGGYTKQEGILRRNDFGRKNMLFNVDQKIGKILSVGTKLSYSNEESLISGSSGSLEGEAFNSGGLARLAFLTSPITPAYKNDGTYNVQANGNIGGIKNTNSVGIYNPKVLLDLDHSNTESNHIQGSVYAQLKPFEWMTLKTVYGIDYMLMDNNIYRNNISGDGVSPKGDAFSIYTQLKRWVWTNTAQFDRSFGSNSFNLLLGLEQQRDTRQRYGLERQFQSDNYFNTTQGGWLIDLSSGLLRRENYLMSAFSRLNYNYKEKYFLSGNLRQDQYSALAPGHKKGVFYGFSAGWEVSKEHFFTEGALGNIFSNFKLRGSYGKVGNMSGLGDYDFMFLYHPLLYGGNNAMYFNQSGNRDLGWEQSKKTDVGVSFGILKNRINFEFAYYYNNIDGLILYLTHAPSAGIPSTIPANVGSMFNKGLEASVNATVLDKGAFSWNSSFNFTYNKNQITSLVDGITEIPMITSSLEQTSINKVGYPVGMIYCVPAGGVDPATGRRILYNPAGEAEIYNPLNGAYTYLDGKPAQSLGAKTAQPYANTNPRFLGGFENTFRYKGFELNIMLTYQAGFSVYYGSNAGLRDQRYWNNSTDVLRRWQKPGDITDIPRLVNGDNVSNGSAYAISTNVFKGDFVKLRTIGLSYNLPAEVTRLAHISGARVYAQGQNLAIWTKYPGPDPEVSSNGNNPSAQGVDRNTLANGRTVTVGVNINF</sequence>
<evidence type="ECO:0000256" key="8">
    <source>
        <dbReference type="PROSITE-ProRule" id="PRU01360"/>
    </source>
</evidence>
<evidence type="ECO:0000256" key="3">
    <source>
        <dbReference type="ARBA" id="ARBA00022452"/>
    </source>
</evidence>
<evidence type="ECO:0000256" key="6">
    <source>
        <dbReference type="ARBA" id="ARBA00023136"/>
    </source>
</evidence>
<evidence type="ECO:0000256" key="9">
    <source>
        <dbReference type="RuleBase" id="RU003357"/>
    </source>
</evidence>
<dbReference type="NCBIfam" id="TIGR04056">
    <property type="entry name" value="OMP_RagA_SusC"/>
    <property type="match status" value="1"/>
</dbReference>
<dbReference type="SUPFAM" id="SSF49464">
    <property type="entry name" value="Carboxypeptidase regulatory domain-like"/>
    <property type="match status" value="1"/>
</dbReference>
<dbReference type="AlphaFoldDB" id="A0A327WAP3"/>
<dbReference type="InterPro" id="IPR000531">
    <property type="entry name" value="Beta-barrel_TonB"/>
</dbReference>
<comment type="similarity">
    <text evidence="8 9">Belongs to the TonB-dependent receptor family.</text>
</comment>
<feature type="signal peptide" evidence="10">
    <location>
        <begin position="1"/>
        <end position="20"/>
    </location>
</feature>
<dbReference type="OrthoDB" id="9768177at2"/>
<evidence type="ECO:0000259" key="11">
    <source>
        <dbReference type="Pfam" id="PF00593"/>
    </source>
</evidence>
<evidence type="ECO:0000256" key="7">
    <source>
        <dbReference type="ARBA" id="ARBA00023237"/>
    </source>
</evidence>
<evidence type="ECO:0000256" key="10">
    <source>
        <dbReference type="SAM" id="SignalP"/>
    </source>
</evidence>
<dbReference type="GO" id="GO:0009279">
    <property type="term" value="C:cell outer membrane"/>
    <property type="evidence" value="ECO:0007669"/>
    <property type="project" value="UniProtKB-SubCell"/>
</dbReference>
<dbReference type="PROSITE" id="PS52016">
    <property type="entry name" value="TONB_DEPENDENT_REC_3"/>
    <property type="match status" value="1"/>
</dbReference>
<keyword evidence="5 9" id="KW-0798">TonB box</keyword>
<dbReference type="Pfam" id="PF07715">
    <property type="entry name" value="Plug"/>
    <property type="match status" value="1"/>
</dbReference>
<evidence type="ECO:0000256" key="5">
    <source>
        <dbReference type="ARBA" id="ARBA00023077"/>
    </source>
</evidence>
<dbReference type="InterPro" id="IPR039426">
    <property type="entry name" value="TonB-dep_rcpt-like"/>
</dbReference>
<keyword evidence="2 8" id="KW-0813">Transport</keyword>
<gene>
    <name evidence="13" type="ORF">CLV59_10385</name>
</gene>
<keyword evidence="7 8" id="KW-0998">Cell outer membrane</keyword>
<dbReference type="Gene3D" id="2.40.170.20">
    <property type="entry name" value="TonB-dependent receptor, beta-barrel domain"/>
    <property type="match status" value="1"/>
</dbReference>
<dbReference type="InterPro" id="IPR036942">
    <property type="entry name" value="Beta-barrel_TonB_sf"/>
</dbReference>
<name>A0A327WAP3_9BACT</name>
<dbReference type="Pfam" id="PF13715">
    <property type="entry name" value="CarbopepD_reg_2"/>
    <property type="match status" value="1"/>
</dbReference>
<evidence type="ECO:0000256" key="4">
    <source>
        <dbReference type="ARBA" id="ARBA00022692"/>
    </source>
</evidence>
<feature type="chain" id="PRO_5016293035" evidence="10">
    <location>
        <begin position="21"/>
        <end position="1038"/>
    </location>
</feature>
<organism evidence="13 14">
    <name type="scientific">Chitinophaga dinghuensis</name>
    <dbReference type="NCBI Taxonomy" id="1539050"/>
    <lineage>
        <taxon>Bacteria</taxon>
        <taxon>Pseudomonadati</taxon>
        <taxon>Bacteroidota</taxon>
        <taxon>Chitinophagia</taxon>
        <taxon>Chitinophagales</taxon>
        <taxon>Chitinophagaceae</taxon>
        <taxon>Chitinophaga</taxon>
    </lineage>
</organism>
<dbReference type="Gene3D" id="2.170.130.10">
    <property type="entry name" value="TonB-dependent receptor, plug domain"/>
    <property type="match status" value="1"/>
</dbReference>
<comment type="subcellular location">
    <subcellularLocation>
        <location evidence="1 8">Cell outer membrane</location>
        <topology evidence="1 8">Multi-pass membrane protein</topology>
    </subcellularLocation>
</comment>
<dbReference type="Gene3D" id="2.60.40.1120">
    <property type="entry name" value="Carboxypeptidase-like, regulatory domain"/>
    <property type="match status" value="1"/>
</dbReference>
<keyword evidence="10" id="KW-0732">Signal</keyword>
<dbReference type="RefSeq" id="WP_111591792.1">
    <property type="nucleotide sequence ID" value="NZ_QLMA01000003.1"/>
</dbReference>
<feature type="domain" description="TonB-dependent receptor-like beta-barrel" evidence="11">
    <location>
        <begin position="418"/>
        <end position="783"/>
    </location>
</feature>
<reference evidence="13 14" key="1">
    <citation type="submission" date="2018-06" db="EMBL/GenBank/DDBJ databases">
        <title>Genomic Encyclopedia of Archaeal and Bacterial Type Strains, Phase II (KMG-II): from individual species to whole genera.</title>
        <authorList>
            <person name="Goeker M."/>
        </authorList>
    </citation>
    <scope>NUCLEOTIDE SEQUENCE [LARGE SCALE GENOMIC DNA]</scope>
    <source>
        <strain evidence="13 14">DSM 29821</strain>
    </source>
</reference>
<feature type="domain" description="TonB-dependent receptor plug" evidence="12">
    <location>
        <begin position="114"/>
        <end position="232"/>
    </location>
</feature>
<proteinExistence type="inferred from homology"/>
<dbReference type="InterPro" id="IPR012910">
    <property type="entry name" value="Plug_dom"/>
</dbReference>
<dbReference type="EMBL" id="QLMA01000003">
    <property type="protein sequence ID" value="RAJ83128.1"/>
    <property type="molecule type" value="Genomic_DNA"/>
</dbReference>
<dbReference type="Proteomes" id="UP000249819">
    <property type="component" value="Unassembled WGS sequence"/>
</dbReference>
<dbReference type="NCBIfam" id="TIGR04057">
    <property type="entry name" value="SusC_RagA_signa"/>
    <property type="match status" value="1"/>
</dbReference>
<dbReference type="SUPFAM" id="SSF56935">
    <property type="entry name" value="Porins"/>
    <property type="match status" value="1"/>
</dbReference>
<evidence type="ECO:0000256" key="2">
    <source>
        <dbReference type="ARBA" id="ARBA00022448"/>
    </source>
</evidence>
<dbReference type="InterPro" id="IPR008969">
    <property type="entry name" value="CarboxyPept-like_regulatory"/>
</dbReference>
<evidence type="ECO:0000259" key="12">
    <source>
        <dbReference type="Pfam" id="PF07715"/>
    </source>
</evidence>
<comment type="caution">
    <text evidence="13">The sequence shown here is derived from an EMBL/GenBank/DDBJ whole genome shotgun (WGS) entry which is preliminary data.</text>
</comment>
<dbReference type="InterPro" id="IPR023997">
    <property type="entry name" value="TonB-dep_OMP_SusC/RagA_CS"/>
</dbReference>
<keyword evidence="3 8" id="KW-1134">Transmembrane beta strand</keyword>
<dbReference type="InterPro" id="IPR023996">
    <property type="entry name" value="TonB-dep_OMP_SusC/RagA"/>
</dbReference>
<evidence type="ECO:0000313" key="14">
    <source>
        <dbReference type="Proteomes" id="UP000249819"/>
    </source>
</evidence>
<keyword evidence="6 8" id="KW-0472">Membrane</keyword>
<keyword evidence="4 8" id="KW-0812">Transmembrane</keyword>
<keyword evidence="14" id="KW-1185">Reference proteome</keyword>
<protein>
    <submittedName>
        <fullName evidence="13">TonB-linked SusC/RagA family outer membrane protein</fullName>
    </submittedName>
</protein>